<sequence length="233" mass="23322">MKFATLALIAASAVAAQVTDGPNGEFLCLGASAGKNFCVGESLSSNIIIRCTGEKGQPGNCNNNLAGVPPIGVKTGARCWQTSETSGDAACSFDGIVYSDTGASFPVPSKSSSSTATSASSVSSASYHSAPPPPPSYTPLSSTRSTAVYTPLTPSYGNTTTTASSTHTTVTGTVTVTTCSTCTGTAHPPAPPKSNVTTTGLPVPTRSPNGAGVLFARDSLFVGVVALIGFLFL</sequence>
<protein>
    <recommendedName>
        <fullName evidence="5">Ig-like domain-containing protein</fullName>
    </recommendedName>
</protein>
<feature type="chain" id="PRO_5004894009" description="Ig-like domain-containing protein" evidence="2">
    <location>
        <begin position="17"/>
        <end position="233"/>
    </location>
</feature>
<gene>
    <name evidence="3" type="ORF">DRE_00138</name>
</gene>
<keyword evidence="4" id="KW-1185">Reference proteome</keyword>
<proteinExistence type="predicted"/>
<accession>W7I940</accession>
<evidence type="ECO:0000256" key="2">
    <source>
        <dbReference type="SAM" id="SignalP"/>
    </source>
</evidence>
<dbReference type="OrthoDB" id="5426294at2759"/>
<dbReference type="EMBL" id="KI966371">
    <property type="protein sequence ID" value="EWC48833.1"/>
    <property type="molecule type" value="Genomic_DNA"/>
</dbReference>
<feature type="region of interest" description="Disordered" evidence="1">
    <location>
        <begin position="123"/>
        <end position="143"/>
    </location>
</feature>
<dbReference type="Proteomes" id="UP000024837">
    <property type="component" value="Unassembled WGS sequence"/>
</dbReference>
<dbReference type="HOGENOM" id="CLU_1106876_0_0_1"/>
<dbReference type="AlphaFoldDB" id="W7I940"/>
<keyword evidence="2" id="KW-0732">Signal</keyword>
<name>W7I940_9PEZI</name>
<organism evidence="3 4">
    <name type="scientific">Drechslerella stenobrocha 248</name>
    <dbReference type="NCBI Taxonomy" id="1043628"/>
    <lineage>
        <taxon>Eukaryota</taxon>
        <taxon>Fungi</taxon>
        <taxon>Dikarya</taxon>
        <taxon>Ascomycota</taxon>
        <taxon>Pezizomycotina</taxon>
        <taxon>Orbiliomycetes</taxon>
        <taxon>Orbiliales</taxon>
        <taxon>Orbiliaceae</taxon>
        <taxon>Drechslerella</taxon>
    </lineage>
</organism>
<evidence type="ECO:0008006" key="5">
    <source>
        <dbReference type="Google" id="ProtNLM"/>
    </source>
</evidence>
<feature type="signal peptide" evidence="2">
    <location>
        <begin position="1"/>
        <end position="16"/>
    </location>
</feature>
<reference evidence="3 4" key="1">
    <citation type="submission" date="2013-05" db="EMBL/GenBank/DDBJ databases">
        <title>Drechslerella stenobrocha genome reveals carnivorous origination and mechanical trapping mechanism of predatory fungi.</title>
        <authorList>
            <person name="Liu X."/>
            <person name="Zhang W."/>
            <person name="Liu K."/>
        </authorList>
    </citation>
    <scope>NUCLEOTIDE SEQUENCE [LARGE SCALE GENOMIC DNA]</scope>
    <source>
        <strain evidence="3 4">248</strain>
    </source>
</reference>
<evidence type="ECO:0000256" key="1">
    <source>
        <dbReference type="SAM" id="MobiDB-lite"/>
    </source>
</evidence>
<evidence type="ECO:0000313" key="3">
    <source>
        <dbReference type="EMBL" id="EWC48833.1"/>
    </source>
</evidence>
<evidence type="ECO:0000313" key="4">
    <source>
        <dbReference type="Proteomes" id="UP000024837"/>
    </source>
</evidence>